<dbReference type="OrthoDB" id="5290247at2"/>
<feature type="domain" description="ABC transporter" evidence="11">
    <location>
        <begin position="348"/>
        <end position="593"/>
    </location>
</feature>
<dbReference type="InterPro" id="IPR051120">
    <property type="entry name" value="ABC_AA/LPS_Transport"/>
</dbReference>
<evidence type="ECO:0000259" key="11">
    <source>
        <dbReference type="PROSITE" id="PS50893"/>
    </source>
</evidence>
<gene>
    <name evidence="12" type="ORF">SAMN06295900_117102</name>
</gene>
<feature type="transmembrane region" description="Helical" evidence="10">
    <location>
        <begin position="290"/>
        <end position="308"/>
    </location>
</feature>
<sequence>MKRFFSVVTPFRLFLVVIFLLPVLPGALRVPEYWITLANYIGLYSIVAIGLVLLTGIGGMTSFGQAAFVGVGAYASAYLTTQFAVSPWLALLVGIALTVVVALVIGAVTMRLSGHFLPLGTIAWGLSLYYLFGNVDWLGKYDGINGIPPLSVFGFALASGRSVYYLIWLVVLLAVLSVQNLLDSRPGRAIRALRGAGVMAEAMGVHTAWLRVVIFVYSAVLAAISGFLYAHLQRAVNPTPFGLNHGIEYLFMAVVGGVSHVWGAILGAAVLTVVQDYLQTLLPALLGQSGNFETIVFGIVMVVLLQYAREGVWPFVARLFPRGPAAQVPETAENLPHRTKARAGAPLLAVERARKAFGGLVAVNDVSFSVEAGEIVALIGPNGAGKSTTFNLVTGVLQLTGGAIHFAGERIDRLGSREIARRGIARTFQHVKLLPGMTVLENVALGAHLRGHAGVWRSIARLNRSEENRLMAEAARQIRRVGLEPHLYEEAGSLALGQQRVLEIARALAGDPALLLLDEPAAGLRYLETQRLAELLRKLKAEGMSVLLVEHDMDFVMNLADRVVVMEFGTRIAHGLPEEVQKDPAVLEAYLGGVD</sequence>
<dbReference type="FunFam" id="3.40.50.300:FF:000421">
    <property type="entry name" value="Branched-chain amino acid ABC transporter ATP-binding protein"/>
    <property type="match status" value="1"/>
</dbReference>
<feature type="transmembrane region" description="Helical" evidence="10">
    <location>
        <begin position="249"/>
        <end position="278"/>
    </location>
</feature>
<dbReference type="InterPro" id="IPR003593">
    <property type="entry name" value="AAA+_ATPase"/>
</dbReference>
<dbReference type="GO" id="GO:0005886">
    <property type="term" value="C:plasma membrane"/>
    <property type="evidence" value="ECO:0007669"/>
    <property type="project" value="UniProtKB-SubCell"/>
</dbReference>
<dbReference type="RefSeq" id="WP_085230003.1">
    <property type="nucleotide sequence ID" value="NZ_BSQD01000015.1"/>
</dbReference>
<evidence type="ECO:0000313" key="13">
    <source>
        <dbReference type="Proteomes" id="UP000192911"/>
    </source>
</evidence>
<dbReference type="EMBL" id="FXAH01000017">
    <property type="protein sequence ID" value="SMF73484.1"/>
    <property type="molecule type" value="Genomic_DNA"/>
</dbReference>
<dbReference type="InterPro" id="IPR027417">
    <property type="entry name" value="P-loop_NTPase"/>
</dbReference>
<dbReference type="Pfam" id="PF00005">
    <property type="entry name" value="ABC_tran"/>
    <property type="match status" value="1"/>
</dbReference>
<dbReference type="Proteomes" id="UP000192911">
    <property type="component" value="Unassembled WGS sequence"/>
</dbReference>
<dbReference type="PROSITE" id="PS50893">
    <property type="entry name" value="ABC_TRANSPORTER_2"/>
    <property type="match status" value="1"/>
</dbReference>
<dbReference type="PROSITE" id="PS00211">
    <property type="entry name" value="ABC_TRANSPORTER_1"/>
    <property type="match status" value="1"/>
</dbReference>
<dbReference type="Pfam" id="PF12399">
    <property type="entry name" value="BCA_ABC_TP_C"/>
    <property type="match status" value="1"/>
</dbReference>
<feature type="transmembrane region" description="Helical" evidence="10">
    <location>
        <begin position="91"/>
        <end position="109"/>
    </location>
</feature>
<dbReference type="InterPro" id="IPR001851">
    <property type="entry name" value="ABC_transp_permease"/>
</dbReference>
<dbReference type="GeneID" id="95550110"/>
<keyword evidence="5 10" id="KW-0812">Transmembrane</keyword>
<evidence type="ECO:0000256" key="10">
    <source>
        <dbReference type="SAM" id="Phobius"/>
    </source>
</evidence>
<name>A0A1X7GRR1_TRICW</name>
<keyword evidence="4" id="KW-0997">Cell inner membrane</keyword>
<keyword evidence="7 12" id="KW-0067">ATP-binding</keyword>
<dbReference type="CDD" id="cd06581">
    <property type="entry name" value="TM_PBP1_LivM_like"/>
    <property type="match status" value="1"/>
</dbReference>
<evidence type="ECO:0000256" key="3">
    <source>
        <dbReference type="ARBA" id="ARBA00022475"/>
    </source>
</evidence>
<keyword evidence="8 10" id="KW-1133">Transmembrane helix</keyword>
<evidence type="ECO:0000256" key="2">
    <source>
        <dbReference type="ARBA" id="ARBA00022448"/>
    </source>
</evidence>
<dbReference type="AlphaFoldDB" id="A0A1X7GRR1"/>
<keyword evidence="6" id="KW-0547">Nucleotide-binding</keyword>
<dbReference type="Gene3D" id="3.40.50.300">
    <property type="entry name" value="P-loop containing nucleotide triphosphate hydrolases"/>
    <property type="match status" value="1"/>
</dbReference>
<evidence type="ECO:0000256" key="6">
    <source>
        <dbReference type="ARBA" id="ARBA00022741"/>
    </source>
</evidence>
<dbReference type="InterPro" id="IPR017871">
    <property type="entry name" value="ABC_transporter-like_CS"/>
</dbReference>
<evidence type="ECO:0000256" key="7">
    <source>
        <dbReference type="ARBA" id="ARBA00022840"/>
    </source>
</evidence>
<feature type="transmembrane region" description="Helical" evidence="10">
    <location>
        <begin position="39"/>
        <end position="59"/>
    </location>
</feature>
<dbReference type="GO" id="GO:0016887">
    <property type="term" value="F:ATP hydrolysis activity"/>
    <property type="evidence" value="ECO:0007669"/>
    <property type="project" value="InterPro"/>
</dbReference>
<dbReference type="InterPro" id="IPR032823">
    <property type="entry name" value="BCA_ABC_TP_C"/>
</dbReference>
<organism evidence="12 13">
    <name type="scientific">Trinickia caryophylli</name>
    <name type="common">Paraburkholderia caryophylli</name>
    <dbReference type="NCBI Taxonomy" id="28094"/>
    <lineage>
        <taxon>Bacteria</taxon>
        <taxon>Pseudomonadati</taxon>
        <taxon>Pseudomonadota</taxon>
        <taxon>Betaproteobacteria</taxon>
        <taxon>Burkholderiales</taxon>
        <taxon>Burkholderiaceae</taxon>
        <taxon>Trinickia</taxon>
    </lineage>
</organism>
<dbReference type="Pfam" id="PF02653">
    <property type="entry name" value="BPD_transp_2"/>
    <property type="match status" value="1"/>
</dbReference>
<evidence type="ECO:0000256" key="1">
    <source>
        <dbReference type="ARBA" id="ARBA00004651"/>
    </source>
</evidence>
<dbReference type="GO" id="GO:0005524">
    <property type="term" value="F:ATP binding"/>
    <property type="evidence" value="ECO:0007669"/>
    <property type="project" value="UniProtKB-KW"/>
</dbReference>
<keyword evidence="9 10" id="KW-0472">Membrane</keyword>
<feature type="transmembrane region" description="Helical" evidence="10">
    <location>
        <begin position="163"/>
        <end position="182"/>
    </location>
</feature>
<dbReference type="PANTHER" id="PTHR45772">
    <property type="entry name" value="CONSERVED COMPONENT OF ABC TRANSPORTER FOR NATURAL AMINO ACIDS-RELATED"/>
    <property type="match status" value="1"/>
</dbReference>
<dbReference type="STRING" id="28094.SAMN06295900_117102"/>
<keyword evidence="13" id="KW-1185">Reference proteome</keyword>
<dbReference type="SMART" id="SM00382">
    <property type="entry name" value="AAA"/>
    <property type="match status" value="1"/>
</dbReference>
<proteinExistence type="predicted"/>
<reference evidence="13" key="1">
    <citation type="submission" date="2017-04" db="EMBL/GenBank/DDBJ databases">
        <authorList>
            <person name="Varghese N."/>
            <person name="Submissions S."/>
        </authorList>
    </citation>
    <scope>NUCLEOTIDE SEQUENCE [LARGE SCALE GENOMIC DNA]</scope>
    <source>
        <strain evidence="13">Ballard 720</strain>
    </source>
</reference>
<protein>
    <submittedName>
        <fullName evidence="12">Amino acid/amide ABC transporter membrane protein 2, HAAT family /amino acid/amide ABC transporter ATP-binding protein 1, HAAT family</fullName>
    </submittedName>
</protein>
<dbReference type="InterPro" id="IPR043428">
    <property type="entry name" value="LivM-like"/>
</dbReference>
<dbReference type="CDD" id="cd03219">
    <property type="entry name" value="ABC_Mj1267_LivG_branched"/>
    <property type="match status" value="1"/>
</dbReference>
<feature type="transmembrane region" description="Helical" evidence="10">
    <location>
        <begin position="208"/>
        <end position="229"/>
    </location>
</feature>
<feature type="transmembrane region" description="Helical" evidence="10">
    <location>
        <begin position="116"/>
        <end position="132"/>
    </location>
</feature>
<accession>A0A1X7GRR1</accession>
<dbReference type="SUPFAM" id="SSF52540">
    <property type="entry name" value="P-loop containing nucleoside triphosphate hydrolases"/>
    <property type="match status" value="1"/>
</dbReference>
<keyword evidence="2" id="KW-0813">Transport</keyword>
<dbReference type="PANTHER" id="PTHR45772:SF2">
    <property type="entry name" value="ABC TRANSPORTER ATP-BINDING PROTEIN"/>
    <property type="match status" value="1"/>
</dbReference>
<dbReference type="GO" id="GO:0015658">
    <property type="term" value="F:branched-chain amino acid transmembrane transporter activity"/>
    <property type="evidence" value="ECO:0007669"/>
    <property type="project" value="InterPro"/>
</dbReference>
<keyword evidence="3" id="KW-1003">Cell membrane</keyword>
<evidence type="ECO:0000313" key="12">
    <source>
        <dbReference type="EMBL" id="SMF73484.1"/>
    </source>
</evidence>
<dbReference type="InterPro" id="IPR003439">
    <property type="entry name" value="ABC_transporter-like_ATP-bd"/>
</dbReference>
<evidence type="ECO:0000256" key="5">
    <source>
        <dbReference type="ARBA" id="ARBA00022692"/>
    </source>
</evidence>
<evidence type="ECO:0000256" key="9">
    <source>
        <dbReference type="ARBA" id="ARBA00023136"/>
    </source>
</evidence>
<evidence type="ECO:0000256" key="4">
    <source>
        <dbReference type="ARBA" id="ARBA00022519"/>
    </source>
</evidence>
<comment type="subcellular location">
    <subcellularLocation>
        <location evidence="1">Cell membrane</location>
        <topology evidence="1">Multi-pass membrane protein</topology>
    </subcellularLocation>
</comment>
<evidence type="ECO:0000256" key="8">
    <source>
        <dbReference type="ARBA" id="ARBA00022989"/>
    </source>
</evidence>